<feature type="region of interest" description="Disordered" evidence="6">
    <location>
        <begin position="568"/>
        <end position="609"/>
    </location>
</feature>
<dbReference type="Pfam" id="PF25390">
    <property type="entry name" value="WD40_RLD"/>
    <property type="match status" value="1"/>
</dbReference>
<dbReference type="InterPro" id="IPR051210">
    <property type="entry name" value="Ub_ligase/GEF_domain"/>
</dbReference>
<accession>A0AAU7V5C2</accession>
<dbReference type="SMART" id="SM00409">
    <property type="entry name" value="IG"/>
    <property type="match status" value="1"/>
</dbReference>
<dbReference type="InterPro" id="IPR036179">
    <property type="entry name" value="Ig-like_dom_sf"/>
</dbReference>
<dbReference type="InterPro" id="IPR013783">
    <property type="entry name" value="Ig-like_fold"/>
</dbReference>
<evidence type="ECO:0000256" key="1">
    <source>
        <dbReference type="ARBA" id="ARBA00022512"/>
    </source>
</evidence>
<dbReference type="InterPro" id="IPR003599">
    <property type="entry name" value="Ig_sub"/>
</dbReference>
<dbReference type="InterPro" id="IPR013098">
    <property type="entry name" value="Ig_I-set"/>
</dbReference>
<dbReference type="InterPro" id="IPR019931">
    <property type="entry name" value="LPXTG_anchor"/>
</dbReference>
<dbReference type="InterPro" id="IPR058923">
    <property type="entry name" value="RCC1-like_dom"/>
</dbReference>
<evidence type="ECO:0000256" key="2">
    <source>
        <dbReference type="ARBA" id="ARBA00022525"/>
    </source>
</evidence>
<dbReference type="GO" id="GO:0005975">
    <property type="term" value="P:carbohydrate metabolic process"/>
    <property type="evidence" value="ECO:0007669"/>
    <property type="project" value="UniProtKB-ARBA"/>
</dbReference>
<evidence type="ECO:0000256" key="5">
    <source>
        <dbReference type="ARBA" id="ARBA00023088"/>
    </source>
</evidence>
<keyword evidence="1" id="KW-0134">Cell wall</keyword>
<dbReference type="Gene3D" id="2.130.10.30">
    <property type="entry name" value="Regulator of chromosome condensation 1/beta-lactamase-inhibitor protein II"/>
    <property type="match status" value="3"/>
</dbReference>
<dbReference type="PROSITE" id="PS50847">
    <property type="entry name" value="GRAM_POS_ANCHORING"/>
    <property type="match status" value="1"/>
</dbReference>
<dbReference type="SUPFAM" id="SSF48726">
    <property type="entry name" value="Immunoglobulin"/>
    <property type="match status" value="1"/>
</dbReference>
<evidence type="ECO:0000313" key="10">
    <source>
        <dbReference type="EMBL" id="XBW07460.1"/>
    </source>
</evidence>
<feature type="signal peptide" evidence="8">
    <location>
        <begin position="1"/>
        <end position="25"/>
    </location>
</feature>
<dbReference type="AlphaFoldDB" id="A0AAU7V5C2"/>
<dbReference type="PROSITE" id="PS50012">
    <property type="entry name" value="RCC1_3"/>
    <property type="match status" value="7"/>
</dbReference>
<keyword evidence="7" id="KW-1133">Transmembrane helix</keyword>
<dbReference type="Pfam" id="PF07679">
    <property type="entry name" value="I-set"/>
    <property type="match status" value="1"/>
</dbReference>
<evidence type="ECO:0000256" key="4">
    <source>
        <dbReference type="ARBA" id="ARBA00022737"/>
    </source>
</evidence>
<dbReference type="PROSITE" id="PS00626">
    <property type="entry name" value="RCC1_2"/>
    <property type="match status" value="3"/>
</dbReference>
<keyword evidence="3 8" id="KW-0732">Signal</keyword>
<proteinExistence type="predicted"/>
<feature type="transmembrane region" description="Helical" evidence="7">
    <location>
        <begin position="619"/>
        <end position="638"/>
    </location>
</feature>
<keyword evidence="7" id="KW-0812">Transmembrane</keyword>
<dbReference type="SUPFAM" id="SSF50985">
    <property type="entry name" value="RCC1/BLIP-II"/>
    <property type="match status" value="2"/>
</dbReference>
<gene>
    <name evidence="10" type="ORF">SAC06_07365</name>
</gene>
<dbReference type="EMBL" id="CP138335">
    <property type="protein sequence ID" value="XBW07460.1"/>
    <property type="molecule type" value="Genomic_DNA"/>
</dbReference>
<dbReference type="RefSeq" id="WP_350257666.1">
    <property type="nucleotide sequence ID" value="NZ_CP138335.1"/>
</dbReference>
<feature type="domain" description="Gram-positive cocci surface proteins LPxTG" evidence="9">
    <location>
        <begin position="609"/>
        <end position="643"/>
    </location>
</feature>
<evidence type="ECO:0000256" key="8">
    <source>
        <dbReference type="SAM" id="SignalP"/>
    </source>
</evidence>
<dbReference type="PANTHER" id="PTHR22870">
    <property type="entry name" value="REGULATOR OF CHROMOSOME CONDENSATION"/>
    <property type="match status" value="1"/>
</dbReference>
<dbReference type="PANTHER" id="PTHR22870:SF408">
    <property type="entry name" value="OS09G0560450 PROTEIN"/>
    <property type="match status" value="1"/>
</dbReference>
<organism evidence="10">
    <name type="scientific">Scrofimicrobium appendicitidis</name>
    <dbReference type="NCBI Taxonomy" id="3079930"/>
    <lineage>
        <taxon>Bacteria</taxon>
        <taxon>Bacillati</taxon>
        <taxon>Actinomycetota</taxon>
        <taxon>Actinomycetes</taxon>
        <taxon>Actinomycetales</taxon>
        <taxon>Actinomycetaceae</taxon>
        <taxon>Scrofimicrobium</taxon>
    </lineage>
</organism>
<keyword evidence="4" id="KW-0677">Repeat</keyword>
<dbReference type="KEGG" id="sapp:SAC06_07365"/>
<sequence length="643" mass="65916">MPKANRTFLTTAVVSAMILVGTASATPGPDRGPTVGGTTVMVPEPAGVTFRQVFAGGTFNLALGDNGNTYAWGFNDSGQLGDNSQVYQRVPVRVILPEAVTFTSIAAGGRHALALGDNGKAYSWGDNWYGQLGLADYEGAIWIGTAQEVSLPTDVSLVRIAAGFDHSLGLEENGQVYAWGHNYYGQLGDGSTKDRPFPVSVSIPNGQAVTDISGGLRHSLALGADGRVWAWGYNEYGQLGDGSGMNQTEPVEVALPEDVSIDRISAAGGHFSLALSDDGRIWAWGLNDSGQLGVGSTITQRAPVEVVAPEGVAFTDISAGYDFSLALSDDGRVWAWGNNGLGQLGDGSGTDQFCPVEVAVPEGVSLSAIYAGHYHALALADIGRAYSWGLNELGLLGDGSGVNQSTPVPVAAEVLVTSIAFDGVAGQAPMDPNSTAPANNGDGTWSVVTPAHAAGPVDVEVSWTFNGVEQPPVIHPDGFTYYPVSAPTVTDPESHTVLVGESAEFTVSVTGEPAPAVTWESSADRGGSWHTVTGGISEDGLSVTIGSVGLADSGTWYRAIATNSQGVATSSPAELTVTEPVASEDEEGEDGTGEGGATDSPIPGLTDPLAETGLDGSSLLWAVGLASIALAGGLIAAVRARRG</sequence>
<evidence type="ECO:0000256" key="3">
    <source>
        <dbReference type="ARBA" id="ARBA00022729"/>
    </source>
</evidence>
<evidence type="ECO:0000256" key="6">
    <source>
        <dbReference type="SAM" id="MobiDB-lite"/>
    </source>
</evidence>
<protein>
    <recommendedName>
        <fullName evidence="9">Gram-positive cocci surface proteins LPxTG domain-containing protein</fullName>
    </recommendedName>
</protein>
<feature type="compositionally biased region" description="Acidic residues" evidence="6">
    <location>
        <begin position="582"/>
        <end position="592"/>
    </location>
</feature>
<dbReference type="PRINTS" id="PR00633">
    <property type="entry name" value="RCCNDNSATION"/>
</dbReference>
<dbReference type="InterPro" id="IPR000408">
    <property type="entry name" value="Reg_chr_condens"/>
</dbReference>
<dbReference type="Gene3D" id="2.60.40.10">
    <property type="entry name" value="Immunoglobulins"/>
    <property type="match status" value="1"/>
</dbReference>
<name>A0AAU7V5C2_9ACTO</name>
<keyword evidence="7" id="KW-0472">Membrane</keyword>
<keyword evidence="5" id="KW-0572">Peptidoglycan-anchor</keyword>
<dbReference type="Pfam" id="PF13540">
    <property type="entry name" value="RCC1_2"/>
    <property type="match status" value="2"/>
</dbReference>
<keyword evidence="2" id="KW-0964">Secreted</keyword>
<feature type="chain" id="PRO_5043706107" description="Gram-positive cocci surface proteins LPxTG domain-containing protein" evidence="8">
    <location>
        <begin position="26"/>
        <end position="643"/>
    </location>
</feature>
<dbReference type="InterPro" id="IPR009091">
    <property type="entry name" value="RCC1/BLIP-II"/>
</dbReference>
<evidence type="ECO:0000256" key="7">
    <source>
        <dbReference type="SAM" id="Phobius"/>
    </source>
</evidence>
<reference evidence="10" key="1">
    <citation type="submission" date="2023-11" db="EMBL/GenBank/DDBJ databases">
        <title>Scrofimicrobium hongkongense sp. nov., isolated from a patient with peritonitis.</title>
        <authorList>
            <person name="Lao H.Y."/>
            <person name="Wong A.Y.P."/>
            <person name="Ng T.L."/>
            <person name="Wong R.Y.L."/>
            <person name="Yau M.C.Y."/>
            <person name="Lam J.Y.W."/>
            <person name="Siu G.K.H."/>
        </authorList>
    </citation>
    <scope>NUCLEOTIDE SEQUENCE</scope>
    <source>
        <strain evidence="10">R131</strain>
    </source>
</reference>
<evidence type="ECO:0000259" key="9">
    <source>
        <dbReference type="PROSITE" id="PS50847"/>
    </source>
</evidence>